<reference evidence="1 2" key="1">
    <citation type="journal article" date="2015" name="Stand. Genomic Sci.">
        <title>Genomic Encyclopedia of Bacterial and Archaeal Type Strains, Phase III: the genomes of soil and plant-associated and newly described type strains.</title>
        <authorList>
            <person name="Whitman W.B."/>
            <person name="Woyke T."/>
            <person name="Klenk H.P."/>
            <person name="Zhou Y."/>
            <person name="Lilburn T.G."/>
            <person name="Beck B.J."/>
            <person name="De Vos P."/>
            <person name="Vandamme P."/>
            <person name="Eisen J.A."/>
            <person name="Garrity G."/>
            <person name="Hugenholtz P."/>
            <person name="Kyrpides N.C."/>
        </authorList>
    </citation>
    <scope>NUCLEOTIDE SEQUENCE [LARGE SCALE GENOMIC DNA]</scope>
    <source>
        <strain evidence="1 2">CGMCC 1.6858</strain>
    </source>
</reference>
<dbReference type="AlphaFoldDB" id="A0A562PQY0"/>
<sequence length="88" mass="10027">MARYEDLLAELIGAEIQCKFLSGDVEGLEGSELKLFVLDNKTGVRVFKIIKRADIVDWAQLHSIIAEIRFMLAMQNTFDSISVFKKFT</sequence>
<dbReference type="EMBL" id="VLKY01000028">
    <property type="protein sequence ID" value="TWI46864.1"/>
    <property type="molecule type" value="Genomic_DNA"/>
</dbReference>
<accession>A0A562PQY0</accession>
<gene>
    <name evidence="1" type="ORF">IQ22_04436</name>
</gene>
<proteinExistence type="predicted"/>
<dbReference type="Proteomes" id="UP000316905">
    <property type="component" value="Unassembled WGS sequence"/>
</dbReference>
<organism evidence="1 2">
    <name type="scientific">Pseudomonas duriflava</name>
    <dbReference type="NCBI Taxonomy" id="459528"/>
    <lineage>
        <taxon>Bacteria</taxon>
        <taxon>Pseudomonadati</taxon>
        <taxon>Pseudomonadota</taxon>
        <taxon>Gammaproteobacteria</taxon>
        <taxon>Pseudomonadales</taxon>
        <taxon>Pseudomonadaceae</taxon>
        <taxon>Pseudomonas</taxon>
    </lineage>
</organism>
<name>A0A562PQY0_9PSED</name>
<comment type="caution">
    <text evidence="1">The sequence shown here is derived from an EMBL/GenBank/DDBJ whole genome shotgun (WGS) entry which is preliminary data.</text>
</comment>
<dbReference type="RefSeq" id="WP_145145888.1">
    <property type="nucleotide sequence ID" value="NZ_VLKY01000028.1"/>
</dbReference>
<protein>
    <submittedName>
        <fullName evidence="1">Uncharacterized protein</fullName>
    </submittedName>
</protein>
<evidence type="ECO:0000313" key="1">
    <source>
        <dbReference type="EMBL" id="TWI46864.1"/>
    </source>
</evidence>
<keyword evidence="2" id="KW-1185">Reference proteome</keyword>
<evidence type="ECO:0000313" key="2">
    <source>
        <dbReference type="Proteomes" id="UP000316905"/>
    </source>
</evidence>